<feature type="compositionally biased region" description="Low complexity" evidence="1">
    <location>
        <begin position="260"/>
        <end position="275"/>
    </location>
</feature>
<dbReference type="PANTHER" id="PTHR28159:SF1">
    <property type="entry name" value="TRAFFICKING PROTEIN PARTICLE COMPLEX II-SPECIFIC SUBUNIT 65"/>
    <property type="match status" value="1"/>
</dbReference>
<dbReference type="GO" id="GO:0006891">
    <property type="term" value="P:intra-Golgi vesicle-mediated transport"/>
    <property type="evidence" value="ECO:0007669"/>
    <property type="project" value="InterPro"/>
</dbReference>
<organism evidence="3 4">
    <name type="scientific">Geotrichum candidum</name>
    <name type="common">Oospora lactis</name>
    <name type="synonym">Dipodascus geotrichum</name>
    <dbReference type="NCBI Taxonomy" id="1173061"/>
    <lineage>
        <taxon>Eukaryota</taxon>
        <taxon>Fungi</taxon>
        <taxon>Dikarya</taxon>
        <taxon>Ascomycota</taxon>
        <taxon>Saccharomycotina</taxon>
        <taxon>Dipodascomycetes</taxon>
        <taxon>Dipodascales</taxon>
        <taxon>Dipodascaceae</taxon>
        <taxon>Geotrichum</taxon>
    </lineage>
</organism>
<dbReference type="InterPro" id="IPR024662">
    <property type="entry name" value="Trs65"/>
</dbReference>
<reference evidence="3" key="1">
    <citation type="journal article" date="2020" name="Front. Microbiol.">
        <title>Phenotypic and Genetic Characterization of the Cheese Ripening Yeast Geotrichum candidum.</title>
        <authorList>
            <person name="Perkins V."/>
            <person name="Vignola S."/>
            <person name="Lessard M.H."/>
            <person name="Plante P.L."/>
            <person name="Corbeil J."/>
            <person name="Dugat-Bony E."/>
            <person name="Frenette M."/>
            <person name="Labrie S."/>
        </authorList>
    </citation>
    <scope>NUCLEOTIDE SEQUENCE</scope>
    <source>
        <strain evidence="3">LMA-70</strain>
    </source>
</reference>
<feature type="domain" description="Trafficking protein particle complex II-specific subunit 65 IgD3" evidence="2">
    <location>
        <begin position="525"/>
        <end position="688"/>
    </location>
</feature>
<comment type="caution">
    <text evidence="3">The sequence shown here is derived from an EMBL/GenBank/DDBJ whole genome shotgun (WGS) entry which is preliminary data.</text>
</comment>
<dbReference type="PANTHER" id="PTHR28159">
    <property type="entry name" value="TRAFFICKING PROTEIN PARTICLE COMPLEX II-SPECIFIC SUBUNIT 65"/>
    <property type="match status" value="1"/>
</dbReference>
<evidence type="ECO:0000313" key="4">
    <source>
        <dbReference type="Proteomes" id="UP000750522"/>
    </source>
</evidence>
<accession>A0A9P5GCH0</accession>
<feature type="region of interest" description="Disordered" evidence="1">
    <location>
        <begin position="246"/>
        <end position="293"/>
    </location>
</feature>
<gene>
    <name evidence="3" type="ORF">DV451_000240</name>
</gene>
<dbReference type="GO" id="GO:1990071">
    <property type="term" value="C:TRAPPII protein complex"/>
    <property type="evidence" value="ECO:0007669"/>
    <property type="project" value="InterPro"/>
</dbReference>
<dbReference type="InterPro" id="IPR055420">
    <property type="entry name" value="IgD3_Trs65"/>
</dbReference>
<evidence type="ECO:0000313" key="3">
    <source>
        <dbReference type="EMBL" id="KAF5104847.1"/>
    </source>
</evidence>
<feature type="compositionally biased region" description="Low complexity" evidence="1">
    <location>
        <begin position="103"/>
        <end position="113"/>
    </location>
</feature>
<dbReference type="EMBL" id="QQZK01000003">
    <property type="protein sequence ID" value="KAF5104847.1"/>
    <property type="molecule type" value="Genomic_DNA"/>
</dbReference>
<proteinExistence type="predicted"/>
<dbReference type="AlphaFoldDB" id="A0A9P5GCH0"/>
<protein>
    <recommendedName>
        <fullName evidence="2">Trafficking protein particle complex II-specific subunit 65 IgD3 domain-containing protein</fullName>
    </recommendedName>
</protein>
<evidence type="ECO:0000256" key="1">
    <source>
        <dbReference type="SAM" id="MobiDB-lite"/>
    </source>
</evidence>
<dbReference type="GO" id="GO:0005802">
    <property type="term" value="C:trans-Golgi network"/>
    <property type="evidence" value="ECO:0007669"/>
    <property type="project" value="TreeGrafter"/>
</dbReference>
<evidence type="ECO:0000259" key="2">
    <source>
        <dbReference type="Pfam" id="PF12735"/>
    </source>
</evidence>
<dbReference type="Pfam" id="PF12735">
    <property type="entry name" value="IgD3_Trs65"/>
    <property type="match status" value="1"/>
</dbReference>
<dbReference type="Proteomes" id="UP000750522">
    <property type="component" value="Unassembled WGS sequence"/>
</dbReference>
<sequence>MDKDFFKNAVLSIRAPHLNDYVSPEDSSIVFGQDLARFSHVLQSKSRSAAFYDESLRFYVQLDIAETHFGSLEEFKIFVGFIKVLISTKVSGITGPGISESSPQTPQQQQQPQQKKRSFEIFTTVVDTRDALVYCGNNPDDEEKYSVLWQVSVDVSHPRIRLFRPQLVIDVTTSYDKTQLIIENAVGANNPAPIDSLNPEEETSTYLEEFMPAEEVNVFETLASDKYFKDVNAKLDLNLVTARSQFQPRDPYSEDNSYMSTKSSPQHSRSSTPSQFKLQSPPPGKGRPHSVNDLISPISQRQQQQQQQEGVRSTHNQNHISTITSSIQLPVFPAVNLRLKCTKSAGSQDSIVAILDIENSESSQFNVLIKSAHMEFTAGSAVLFGDASFPLWLSPGENYSMAYNLSHADAGGSQNRVKPMTISLNSVPVLGDVSELDITNLSAESSAAFNFAKAGPVVVTRWDTVVDFAITATPSAAPSAPVSLGSASGAVKKLFKVSRVSSNTSLRSASGSNGGTAGSSGFDSARNSRSNTVTSQLNGFVISFTGPSTVKVGEVFKWKVFAINKSQQAKHLTLYIQPPEKGFRASAAAAAALTEKQLPSKPDLAPALDRTQLLKLYEDCQHIAAAGSIGIVSLMNDVRIGPLNAHACYETEISMLALVTGQYSLEGLCVIDLATGESYDCDRLLDVVITE</sequence>
<feature type="region of interest" description="Disordered" evidence="1">
    <location>
        <begin position="504"/>
        <end position="528"/>
    </location>
</feature>
<reference evidence="3" key="2">
    <citation type="submission" date="2020-01" db="EMBL/GenBank/DDBJ databases">
        <authorList>
            <person name="Perkins V."/>
            <person name="Lessard M.-H."/>
            <person name="Dugat-Bony E."/>
            <person name="Frenette M."/>
            <person name="Labrie S."/>
        </authorList>
    </citation>
    <scope>NUCLEOTIDE SEQUENCE</scope>
    <source>
        <strain evidence="3">LMA-70</strain>
    </source>
</reference>
<name>A0A9P5GCH0_GEOCN</name>
<feature type="region of interest" description="Disordered" evidence="1">
    <location>
        <begin position="96"/>
        <end position="116"/>
    </location>
</feature>